<dbReference type="EMBL" id="JWSZ01000009">
    <property type="protein sequence ID" value="KIC58162.1"/>
    <property type="molecule type" value="Genomic_DNA"/>
</dbReference>
<dbReference type="AlphaFoldDB" id="A0A0B4CNX2"/>
<organism evidence="1 2">
    <name type="scientific">Microbacterium hominis</name>
    <dbReference type="NCBI Taxonomy" id="162426"/>
    <lineage>
        <taxon>Bacteria</taxon>
        <taxon>Bacillati</taxon>
        <taxon>Actinomycetota</taxon>
        <taxon>Actinomycetes</taxon>
        <taxon>Micrococcales</taxon>
        <taxon>Microbacteriaceae</taxon>
        <taxon>Microbacterium</taxon>
    </lineage>
</organism>
<protein>
    <recommendedName>
        <fullName evidence="3">Alpha/beta hydrolase</fullName>
    </recommendedName>
</protein>
<evidence type="ECO:0000313" key="2">
    <source>
        <dbReference type="Proteomes" id="UP000031202"/>
    </source>
</evidence>
<dbReference type="Gene3D" id="3.40.50.1820">
    <property type="entry name" value="alpha/beta hydrolase"/>
    <property type="match status" value="1"/>
</dbReference>
<comment type="caution">
    <text evidence="1">The sequence shown here is derived from an EMBL/GenBank/DDBJ whole genome shotgun (WGS) entry which is preliminary data.</text>
</comment>
<dbReference type="SUPFAM" id="SSF53474">
    <property type="entry name" value="alpha/beta-Hydrolases"/>
    <property type="match status" value="1"/>
</dbReference>
<sequence length="133" mass="14012">MLVGSSQGGILAGHLAAYRSDDDNFGAVVVCGAPIDNMPIPDRTRVISVQHEGDPVPKLDFFTPPPTRPNWQTITSAAPANPTDVTKIHDAGQYARGEQLHRNGVLLRAGMRRGWTVAAAVAAAVVLCTACSP</sequence>
<proteinExistence type="predicted"/>
<dbReference type="InterPro" id="IPR029058">
    <property type="entry name" value="AB_hydrolase_fold"/>
</dbReference>
<gene>
    <name evidence="1" type="ORF">RM52_07070</name>
</gene>
<evidence type="ECO:0000313" key="1">
    <source>
        <dbReference type="EMBL" id="KIC58162.1"/>
    </source>
</evidence>
<evidence type="ECO:0008006" key="3">
    <source>
        <dbReference type="Google" id="ProtNLM"/>
    </source>
</evidence>
<dbReference type="RefSeq" id="WP_039414892.1">
    <property type="nucleotide sequence ID" value="NZ_JWSZ01000009.1"/>
</dbReference>
<dbReference type="Proteomes" id="UP000031202">
    <property type="component" value="Unassembled WGS sequence"/>
</dbReference>
<reference evidence="1 2" key="1">
    <citation type="submission" date="2014-12" db="EMBL/GenBank/DDBJ databases">
        <title>Genome sequencing of Microbacterium hominis TPW29.</title>
        <authorList>
            <person name="Tan P.W."/>
            <person name="Chan K.-G."/>
        </authorList>
    </citation>
    <scope>NUCLEOTIDE SEQUENCE [LARGE SCALE GENOMIC DNA]</scope>
    <source>
        <strain evidence="1 2">TPW29</strain>
    </source>
</reference>
<name>A0A0B4CNX2_9MICO</name>
<accession>A0A0B4CNX2</accession>